<feature type="compositionally biased region" description="Low complexity" evidence="1">
    <location>
        <begin position="124"/>
        <end position="133"/>
    </location>
</feature>
<feature type="compositionally biased region" description="Basic residues" evidence="1">
    <location>
        <begin position="21"/>
        <end position="53"/>
    </location>
</feature>
<comment type="caution">
    <text evidence="2">The sequence shown here is derived from an EMBL/GenBank/DDBJ whole genome shotgun (WGS) entry which is preliminary data.</text>
</comment>
<evidence type="ECO:0000256" key="1">
    <source>
        <dbReference type="SAM" id="MobiDB-lite"/>
    </source>
</evidence>
<feature type="compositionally biased region" description="Basic residues" evidence="1">
    <location>
        <begin position="137"/>
        <end position="146"/>
    </location>
</feature>
<accession>A0A9Q0M612</accession>
<organism evidence="2 3">
    <name type="scientific">Blomia tropicalis</name>
    <name type="common">Mite</name>
    <dbReference type="NCBI Taxonomy" id="40697"/>
    <lineage>
        <taxon>Eukaryota</taxon>
        <taxon>Metazoa</taxon>
        <taxon>Ecdysozoa</taxon>
        <taxon>Arthropoda</taxon>
        <taxon>Chelicerata</taxon>
        <taxon>Arachnida</taxon>
        <taxon>Acari</taxon>
        <taxon>Acariformes</taxon>
        <taxon>Sarcoptiformes</taxon>
        <taxon>Astigmata</taxon>
        <taxon>Glycyphagoidea</taxon>
        <taxon>Echimyopodidae</taxon>
        <taxon>Blomia</taxon>
    </lineage>
</organism>
<reference evidence="2" key="1">
    <citation type="submission" date="2022-12" db="EMBL/GenBank/DDBJ databases">
        <title>Genome assemblies of Blomia tropicalis.</title>
        <authorList>
            <person name="Cui Y."/>
        </authorList>
    </citation>
    <scope>NUCLEOTIDE SEQUENCE</scope>
    <source>
        <tissue evidence="2">Adult mites</tissue>
    </source>
</reference>
<dbReference type="AlphaFoldDB" id="A0A9Q0M612"/>
<protein>
    <submittedName>
        <fullName evidence="2">Uncharacterized protein</fullName>
    </submittedName>
</protein>
<name>A0A9Q0M612_BLOTA</name>
<feature type="compositionally biased region" description="Basic and acidic residues" evidence="1">
    <location>
        <begin position="164"/>
        <end position="179"/>
    </location>
</feature>
<sequence>MFAFIQQQVYNYNMSKDTKNSKRRRRVSRARRRIGRAKGKAKTKMKKVVRPKSRMANPPKSSEVKYGFKTKELASSIQKSLKTLKIVDGKSGKTKSIVGKSGQNKSQKVKLLTMKSGQGKSGKLKSLTMKSGQGKSGKLKSLKIKSTKSGNLKKITGKSGNTKSNKDQLQKSNLDKSGKENCSNEVSNDNDKTKLLNDIQQNQKMLDKIIVLMEGLKAEQVNRNNMDDLDKLQSLIKNMLFRIYGESGRIKEVVLSPVQRNVVKMITGIDEDLDMLNLTFTKDCYKNIEFKKEPIKLVKEDNNIKDQVNLKFEKLEFIATL</sequence>
<dbReference type="Proteomes" id="UP001142055">
    <property type="component" value="Chromosome 2"/>
</dbReference>
<evidence type="ECO:0000313" key="2">
    <source>
        <dbReference type="EMBL" id="KAJ6219577.1"/>
    </source>
</evidence>
<evidence type="ECO:0000313" key="3">
    <source>
        <dbReference type="Proteomes" id="UP001142055"/>
    </source>
</evidence>
<feature type="region of interest" description="Disordered" evidence="1">
    <location>
        <begin position="91"/>
        <end position="194"/>
    </location>
</feature>
<keyword evidence="3" id="KW-1185">Reference proteome</keyword>
<dbReference type="EMBL" id="JAPWDV010000002">
    <property type="protein sequence ID" value="KAJ6219577.1"/>
    <property type="molecule type" value="Genomic_DNA"/>
</dbReference>
<gene>
    <name evidence="2" type="ORF">RDWZM_005389</name>
</gene>
<feature type="region of interest" description="Disordered" evidence="1">
    <location>
        <begin position="16"/>
        <end position="63"/>
    </location>
</feature>
<proteinExistence type="predicted"/>